<reference evidence="1" key="1">
    <citation type="submission" date="2021-01" db="EMBL/GenBank/DDBJ databases">
        <authorList>
            <person name="Corre E."/>
            <person name="Pelletier E."/>
            <person name="Niang G."/>
            <person name="Scheremetjew M."/>
            <person name="Finn R."/>
            <person name="Kale V."/>
            <person name="Holt S."/>
            <person name="Cochrane G."/>
            <person name="Meng A."/>
            <person name="Brown T."/>
            <person name="Cohen L."/>
        </authorList>
    </citation>
    <scope>NUCLEOTIDE SEQUENCE</scope>
    <source>
        <strain evidence="1">CCMP 769</strain>
    </source>
</reference>
<evidence type="ECO:0000313" key="1">
    <source>
        <dbReference type="EMBL" id="CAE0059102.1"/>
    </source>
</evidence>
<gene>
    <name evidence="1" type="ORF">RMAR00112_LOCUS27167</name>
</gene>
<sequence length="751" mass="83102">MEGFLARYQSVPRDAEFWGEACRELISRLLNRFNDIFGVCSTADVRVFPSPALHLLDLDVVYRDFAGAMELVGQVLSGTGCNDSIDNAFLQLNKSRVQECVQNVEDEDLAKSNIKQILNAAENCSLDSPQKFSAGSVLWKGLATLLDKIQDDQLASEVLISMSTTAESLEVQIARILGMRVNEQATATAEKLLRVLRFFKLTIERTSMKFKISDQAFLAVAKLAVCTKACTMGIRAPERPQSGVGTDGRIIASALEHMMLDKRMSTVAAASGSGGTGPGSELFWKRVQSVLAIQNSADFVDAVVWDLGKLLVSLEMCYRSVTPVTGNSPPLMSFDVFRRVFDEVVENSSSLERRVEESRPNSSLFDACHVVLVDIAMSLTRSSEACVELSKFFVSMALSKSAFRRMHSMIVLDRTFSQVNSLRRRLFFGFFVEATKVTAAFKATRQRRILVNILRGFIKAATLSAGERREFAKKILAEDLDEVLFFVEENILPGEVIRELIEESRFAAIGGKEQSRCLGRTSLIDPDVERLLKRFCSEESVYQQNLILEVLGPLPTSKFSSVSKEVLERVFAKLVGIGRGGVLIQYSALKLVKKCAKLARLIEVGPRVREFWTKSIGLGLNGNSVRDAMFAESVIDFCKHLKATDPWDLIPTPAKEQVLILLETRDSSAVVSMRPLIRNHSSDRVTASSVCTDALFSNLLGIVSKLGKAACDDPKTYLARIDDLRLPCEALKSIGAFEESRAQTDARVPTM</sequence>
<protein>
    <submittedName>
        <fullName evidence="1">Uncharacterized protein</fullName>
    </submittedName>
</protein>
<proteinExistence type="predicted"/>
<organism evidence="1">
    <name type="scientific">Rhodosorus marinus</name>
    <dbReference type="NCBI Taxonomy" id="101924"/>
    <lineage>
        <taxon>Eukaryota</taxon>
        <taxon>Rhodophyta</taxon>
        <taxon>Stylonematophyceae</taxon>
        <taxon>Stylonematales</taxon>
        <taxon>Stylonemataceae</taxon>
        <taxon>Rhodosorus</taxon>
    </lineage>
</organism>
<dbReference type="EMBL" id="HBHW01035373">
    <property type="protein sequence ID" value="CAE0059102.1"/>
    <property type="molecule type" value="Transcribed_RNA"/>
</dbReference>
<dbReference type="AlphaFoldDB" id="A0A7S3A1Y5"/>
<accession>A0A7S3A1Y5</accession>
<name>A0A7S3A1Y5_9RHOD</name>